<feature type="region of interest" description="Disordered" evidence="1">
    <location>
        <begin position="146"/>
        <end position="190"/>
    </location>
</feature>
<evidence type="ECO:0000313" key="5">
    <source>
        <dbReference type="Proteomes" id="UP000275024"/>
    </source>
</evidence>
<evidence type="ECO:0000313" key="3">
    <source>
        <dbReference type="EMBL" id="RKN24512.1"/>
    </source>
</evidence>
<organism evidence="2 5">
    <name type="scientific">Streptomyces radicis</name>
    <dbReference type="NCBI Taxonomy" id="1750517"/>
    <lineage>
        <taxon>Bacteria</taxon>
        <taxon>Bacillati</taxon>
        <taxon>Actinomycetota</taxon>
        <taxon>Actinomycetes</taxon>
        <taxon>Kitasatosporales</taxon>
        <taxon>Streptomycetaceae</taxon>
        <taxon>Streptomyces</taxon>
    </lineage>
</organism>
<evidence type="ECO:0000313" key="2">
    <source>
        <dbReference type="EMBL" id="RKN10170.1"/>
    </source>
</evidence>
<dbReference type="AlphaFoldDB" id="A0A3A9WBN6"/>
<reference evidence="4 5" key="1">
    <citation type="submission" date="2018-09" db="EMBL/GenBank/DDBJ databases">
        <title>Streptomyces sp. nov. DS1-2, an endophytic actinomycete isolated from roots of Dendrobium scabrilingue.</title>
        <authorList>
            <person name="Kuncharoen N."/>
            <person name="Kudo T."/>
            <person name="Ohkuma M."/>
            <person name="Yuki M."/>
            <person name="Tanasupawat S."/>
        </authorList>
    </citation>
    <scope>NUCLEOTIDE SEQUENCE [LARGE SCALE GENOMIC DNA]</scope>
    <source>
        <strain evidence="2 5">AZ1-7</strain>
        <strain evidence="3 4">DS1-2</strain>
    </source>
</reference>
<comment type="caution">
    <text evidence="2">The sequence shown here is derived from an EMBL/GenBank/DDBJ whole genome shotgun (WGS) entry which is preliminary data.</text>
</comment>
<dbReference type="OrthoDB" id="9907973at2"/>
<dbReference type="RefSeq" id="WP_120696847.1">
    <property type="nucleotide sequence ID" value="NZ_RBDX01000006.1"/>
</dbReference>
<dbReference type="EMBL" id="RBDY01000006">
    <property type="protein sequence ID" value="RKN24512.1"/>
    <property type="molecule type" value="Genomic_DNA"/>
</dbReference>
<keyword evidence="4" id="KW-1185">Reference proteome</keyword>
<protein>
    <submittedName>
        <fullName evidence="2">Uncharacterized protein</fullName>
    </submittedName>
</protein>
<dbReference type="Proteomes" id="UP000275024">
    <property type="component" value="Unassembled WGS sequence"/>
</dbReference>
<sequence>MTSDGTRPARFEQAELPHTTPLTHREVDGVIRTAYDPRHVTAMEARARLGTLVDFTEGPGLDLLRRRYAESTDEEYRTLTSHLFEQLDGLRAPDAIDAFHRVFSLAQLHVLAESRGLRITHAEGPTGHFLTEALIVEDLLLIPPGQPPEETLRDLTAADPPAARVPHRRRPTHDRRGRPPLRRHGRGPVR</sequence>
<evidence type="ECO:0000256" key="1">
    <source>
        <dbReference type="SAM" id="MobiDB-lite"/>
    </source>
</evidence>
<dbReference type="Proteomes" id="UP000268652">
    <property type="component" value="Unassembled WGS sequence"/>
</dbReference>
<proteinExistence type="predicted"/>
<feature type="compositionally biased region" description="Basic residues" evidence="1">
    <location>
        <begin position="165"/>
        <end position="190"/>
    </location>
</feature>
<dbReference type="EMBL" id="RBDX01000006">
    <property type="protein sequence ID" value="RKN10170.1"/>
    <property type="molecule type" value="Genomic_DNA"/>
</dbReference>
<gene>
    <name evidence="3" type="ORF">D7318_11645</name>
    <name evidence="2" type="ORF">D7319_10465</name>
</gene>
<accession>A0A3A9WBN6</accession>
<name>A0A3A9WBN6_9ACTN</name>
<feature type="region of interest" description="Disordered" evidence="1">
    <location>
        <begin position="1"/>
        <end position="21"/>
    </location>
</feature>
<evidence type="ECO:0000313" key="4">
    <source>
        <dbReference type="Proteomes" id="UP000268652"/>
    </source>
</evidence>